<evidence type="ECO:0000313" key="3">
    <source>
        <dbReference type="Proteomes" id="UP001365542"/>
    </source>
</evidence>
<name>A0AAV9XA39_9PEZI</name>
<reference evidence="2 3" key="1">
    <citation type="submission" date="2019-10" db="EMBL/GenBank/DDBJ databases">
        <authorList>
            <person name="Palmer J.M."/>
        </authorList>
    </citation>
    <scope>NUCLEOTIDE SEQUENCE [LARGE SCALE GENOMIC DNA]</scope>
    <source>
        <strain evidence="2 3">TWF694</strain>
    </source>
</reference>
<feature type="signal peptide" evidence="1">
    <location>
        <begin position="1"/>
        <end position="18"/>
    </location>
</feature>
<comment type="caution">
    <text evidence="2">The sequence shown here is derived from an EMBL/GenBank/DDBJ whole genome shotgun (WGS) entry which is preliminary data.</text>
</comment>
<dbReference type="Proteomes" id="UP001365542">
    <property type="component" value="Unassembled WGS sequence"/>
</dbReference>
<feature type="chain" id="PRO_5043676291" evidence="1">
    <location>
        <begin position="19"/>
        <end position="252"/>
    </location>
</feature>
<dbReference type="AlphaFoldDB" id="A0AAV9XA39"/>
<protein>
    <submittedName>
        <fullName evidence="2">Uncharacterized protein</fullName>
    </submittedName>
</protein>
<evidence type="ECO:0000256" key="1">
    <source>
        <dbReference type="SAM" id="SignalP"/>
    </source>
</evidence>
<evidence type="ECO:0000313" key="2">
    <source>
        <dbReference type="EMBL" id="KAK6538955.1"/>
    </source>
</evidence>
<dbReference type="EMBL" id="JAVHJO010000007">
    <property type="protein sequence ID" value="KAK6538955.1"/>
    <property type="molecule type" value="Genomic_DNA"/>
</dbReference>
<keyword evidence="3" id="KW-1185">Reference proteome</keyword>
<accession>A0AAV9XA39</accession>
<proteinExistence type="predicted"/>
<keyword evidence="1" id="KW-0732">Signal</keyword>
<organism evidence="2 3">
    <name type="scientific">Orbilia ellipsospora</name>
    <dbReference type="NCBI Taxonomy" id="2528407"/>
    <lineage>
        <taxon>Eukaryota</taxon>
        <taxon>Fungi</taxon>
        <taxon>Dikarya</taxon>
        <taxon>Ascomycota</taxon>
        <taxon>Pezizomycotina</taxon>
        <taxon>Orbiliomycetes</taxon>
        <taxon>Orbiliales</taxon>
        <taxon>Orbiliaceae</taxon>
        <taxon>Orbilia</taxon>
    </lineage>
</organism>
<gene>
    <name evidence="2" type="ORF">TWF694_010505</name>
</gene>
<sequence length="252" mass="27874">MNTYIFLILSYFLLLVNGVAIPDGPHQEDIFHGLSFKETSSLDDLKDILPLEDIETIRKQYNITENSPKLEKRAITLNALIYKITIDGRNQGNWQNWVVSGNIIVTTAVPTTSNNGKNLLDFLISVGSPTVNPVAGSIRYFTNRYLYTIVNGLFGQSRLDYVYQSRKGSTYTNTIDTRIAAANQLSGFNARSGILANVFLPDTGSWTATFGTGSKTIAGVIRVDGRGFIEPGRAPYRGRYSGTLIATRKLTF</sequence>